<organism evidence="1 2">
    <name type="scientific">Candidatus Methylospira mobilis</name>
    <dbReference type="NCBI Taxonomy" id="1808979"/>
    <lineage>
        <taxon>Bacteria</taxon>
        <taxon>Pseudomonadati</taxon>
        <taxon>Pseudomonadota</taxon>
        <taxon>Gammaproteobacteria</taxon>
        <taxon>Methylococcales</taxon>
        <taxon>Methylococcaceae</taxon>
        <taxon>Candidatus Methylospira</taxon>
    </lineage>
</organism>
<dbReference type="OrthoDB" id="8959011at2"/>
<dbReference type="InParanoid" id="A0A5Q0BMC1"/>
<dbReference type="KEGG" id="mmob:F6R98_12725"/>
<gene>
    <name evidence="1" type="ORF">F6R98_12725</name>
</gene>
<dbReference type="AlphaFoldDB" id="A0A5Q0BMC1"/>
<dbReference type="SUPFAM" id="SSF47240">
    <property type="entry name" value="Ferritin-like"/>
    <property type="match status" value="1"/>
</dbReference>
<reference evidence="1 2" key="1">
    <citation type="submission" date="2019-09" db="EMBL/GenBank/DDBJ databases">
        <title>Ecophysiology of the spiral-shaped methanotroph Methylospira mobilis as revealed by the complete genome sequence.</title>
        <authorList>
            <person name="Oshkin I.Y."/>
            <person name="Dedysh S.N."/>
            <person name="Miroshnikov K."/>
            <person name="Danilova O.V."/>
            <person name="Hakobyan A."/>
            <person name="Liesack W."/>
        </authorList>
    </citation>
    <scope>NUCLEOTIDE SEQUENCE [LARGE SCALE GENOMIC DNA]</scope>
    <source>
        <strain evidence="1 2">Shm1</strain>
    </source>
</reference>
<accession>A0A5Q0BMC1</accession>
<name>A0A5Q0BMC1_9GAMM</name>
<protein>
    <recommendedName>
        <fullName evidence="3">Ferritin-like domain-containing protein</fullName>
    </recommendedName>
</protein>
<dbReference type="EMBL" id="CP044205">
    <property type="protein sequence ID" value="QFY43374.1"/>
    <property type="molecule type" value="Genomic_DNA"/>
</dbReference>
<dbReference type="RefSeq" id="WP_153249356.1">
    <property type="nucleotide sequence ID" value="NZ_CP044205.1"/>
</dbReference>
<evidence type="ECO:0000313" key="2">
    <source>
        <dbReference type="Proteomes" id="UP000325755"/>
    </source>
</evidence>
<keyword evidence="2" id="KW-1185">Reference proteome</keyword>
<sequence length="288" mass="32866">MSNVQAGSDTHMVLFCSNYINTYKAFEPERLPWPELTDAELERMRGVPFWQEILYTEMRAITIIDAFSATVENPLIRKALDLMGKEEKRHEHLIRYLIAHYGITIADQSLEPLPADIETTFIDFGFGECVDSFIGFGFFKIARETEFLPEPLLDILDILMEEEVRHVLFIINWMAYREARHGRRAAPLRALTSLWYYGRAISSLVNVALRNARNESNGVQFSATQAGEILGETRLRHVLESCLAENARRLATYDKKLLRPLFLPRVAGALLAVLKLGSLFGTGKRELT</sequence>
<proteinExistence type="predicted"/>
<dbReference type="Proteomes" id="UP000325755">
    <property type="component" value="Chromosome"/>
</dbReference>
<evidence type="ECO:0000313" key="1">
    <source>
        <dbReference type="EMBL" id="QFY43374.1"/>
    </source>
</evidence>
<evidence type="ECO:0008006" key="3">
    <source>
        <dbReference type="Google" id="ProtNLM"/>
    </source>
</evidence>
<dbReference type="InterPro" id="IPR009078">
    <property type="entry name" value="Ferritin-like_SF"/>
</dbReference>